<dbReference type="EMBL" id="AGNK02002700">
    <property type="status" value="NOT_ANNOTATED_CDS"/>
    <property type="molecule type" value="Genomic_DNA"/>
</dbReference>
<feature type="compositionally biased region" description="Basic and acidic residues" evidence="1">
    <location>
        <begin position="1"/>
        <end position="13"/>
    </location>
</feature>
<protein>
    <submittedName>
        <fullName evidence="2">Uncharacterized protein</fullName>
    </submittedName>
</protein>
<accession>K3Y3R4</accession>
<reference evidence="3" key="1">
    <citation type="journal article" date="2012" name="Nat. Biotechnol.">
        <title>Reference genome sequence of the model plant Setaria.</title>
        <authorList>
            <person name="Bennetzen J.L."/>
            <person name="Schmutz J."/>
            <person name="Wang H."/>
            <person name="Percifield R."/>
            <person name="Hawkins J."/>
            <person name="Pontaroli A.C."/>
            <person name="Estep M."/>
            <person name="Feng L."/>
            <person name="Vaughn J.N."/>
            <person name="Grimwood J."/>
            <person name="Jenkins J."/>
            <person name="Barry K."/>
            <person name="Lindquist E."/>
            <person name="Hellsten U."/>
            <person name="Deshpande S."/>
            <person name="Wang X."/>
            <person name="Wu X."/>
            <person name="Mitros T."/>
            <person name="Triplett J."/>
            <person name="Yang X."/>
            <person name="Ye C.Y."/>
            <person name="Mauro-Herrera M."/>
            <person name="Wang L."/>
            <person name="Li P."/>
            <person name="Sharma M."/>
            <person name="Sharma R."/>
            <person name="Ronald P.C."/>
            <person name="Panaud O."/>
            <person name="Kellogg E.A."/>
            <person name="Brutnell T.P."/>
            <person name="Doust A.N."/>
            <person name="Tuskan G.A."/>
            <person name="Rokhsar D."/>
            <person name="Devos K.M."/>
        </authorList>
    </citation>
    <scope>NUCLEOTIDE SEQUENCE [LARGE SCALE GENOMIC DNA]</scope>
    <source>
        <strain evidence="3">cv. Yugu1</strain>
    </source>
</reference>
<reference evidence="2" key="2">
    <citation type="submission" date="2018-08" db="UniProtKB">
        <authorList>
            <consortium name="EnsemblPlants"/>
        </authorList>
    </citation>
    <scope>IDENTIFICATION</scope>
    <source>
        <strain evidence="2">Yugu1</strain>
    </source>
</reference>
<dbReference type="EnsemblPlants" id="KQL12156">
    <property type="protein sequence ID" value="KQL12156"/>
    <property type="gene ID" value="SETIT_008852mg"/>
</dbReference>
<evidence type="ECO:0000313" key="2">
    <source>
        <dbReference type="EnsemblPlants" id="KQL12156"/>
    </source>
</evidence>
<evidence type="ECO:0000313" key="3">
    <source>
        <dbReference type="Proteomes" id="UP000004995"/>
    </source>
</evidence>
<dbReference type="HOGENOM" id="CLU_3176339_0_0_1"/>
<dbReference type="AlphaFoldDB" id="K3Y3R4"/>
<dbReference type="Gramene" id="KQL12156">
    <property type="protein sequence ID" value="KQL12156"/>
    <property type="gene ID" value="SETIT_008852mg"/>
</dbReference>
<evidence type="ECO:0000256" key="1">
    <source>
        <dbReference type="SAM" id="MobiDB-lite"/>
    </source>
</evidence>
<dbReference type="InParanoid" id="K3Y3R4"/>
<feature type="compositionally biased region" description="Basic residues" evidence="1">
    <location>
        <begin position="14"/>
        <end position="23"/>
    </location>
</feature>
<dbReference type="Proteomes" id="UP000004995">
    <property type="component" value="Unassembled WGS sequence"/>
</dbReference>
<feature type="region of interest" description="Disordered" evidence="1">
    <location>
        <begin position="1"/>
        <end position="23"/>
    </location>
</feature>
<keyword evidence="3" id="KW-1185">Reference proteome</keyword>
<proteinExistence type="predicted"/>
<name>K3Y3R4_SETIT</name>
<sequence>MTKRKNNDPLHEPAKKHKVRRRMATKNNDLLHAAFREGKTMSLLEKS</sequence>
<organism evidence="2 3">
    <name type="scientific">Setaria italica</name>
    <name type="common">Foxtail millet</name>
    <name type="synonym">Panicum italicum</name>
    <dbReference type="NCBI Taxonomy" id="4555"/>
    <lineage>
        <taxon>Eukaryota</taxon>
        <taxon>Viridiplantae</taxon>
        <taxon>Streptophyta</taxon>
        <taxon>Embryophyta</taxon>
        <taxon>Tracheophyta</taxon>
        <taxon>Spermatophyta</taxon>
        <taxon>Magnoliopsida</taxon>
        <taxon>Liliopsida</taxon>
        <taxon>Poales</taxon>
        <taxon>Poaceae</taxon>
        <taxon>PACMAD clade</taxon>
        <taxon>Panicoideae</taxon>
        <taxon>Panicodae</taxon>
        <taxon>Paniceae</taxon>
        <taxon>Cenchrinae</taxon>
        <taxon>Setaria</taxon>
    </lineage>
</organism>